<dbReference type="SUPFAM" id="SSF51735">
    <property type="entry name" value="NAD(P)-binding Rossmann-fold domains"/>
    <property type="match status" value="1"/>
</dbReference>
<dbReference type="Gene3D" id="3.40.50.720">
    <property type="entry name" value="NAD(P)-binding Rossmann-like Domain"/>
    <property type="match status" value="1"/>
</dbReference>
<dbReference type="InterPro" id="IPR003781">
    <property type="entry name" value="CoA-bd"/>
</dbReference>
<dbReference type="AlphaFoldDB" id="A0A2I7N754"/>
<sequence length="133" mass="14651">MMSDLIKTFFSSAAYAVAGVSANPEKYGNKVFRCLLSHYTKVYPIHPVLKEVEGISCLQSISELPINVESLSIITPAIVTEKLVDEAYKQGIKNIWMQPGAESQTAIHKCHQYGINVIAGGPCILVKLGWFDH</sequence>
<name>A0A2I7N754_9NEIS</name>
<proteinExistence type="predicted"/>
<feature type="domain" description="CoA-binding" evidence="1">
    <location>
        <begin position="9"/>
        <end position="101"/>
    </location>
</feature>
<protein>
    <submittedName>
        <fullName evidence="2">CoA-binding protein</fullName>
    </submittedName>
</protein>
<dbReference type="KEGG" id="nba:CUN60_08340"/>
<dbReference type="EMBL" id="CP024847">
    <property type="protein sequence ID" value="AUR52303.1"/>
    <property type="molecule type" value="Genomic_DNA"/>
</dbReference>
<dbReference type="Pfam" id="PF13380">
    <property type="entry name" value="CoA_binding_2"/>
    <property type="match status" value="1"/>
</dbReference>
<accession>A0A2I7N754</accession>
<organism evidence="2 3">
    <name type="scientific">Aquella oligotrophica</name>
    <dbReference type="NCBI Taxonomy" id="2067065"/>
    <lineage>
        <taxon>Bacteria</taxon>
        <taxon>Pseudomonadati</taxon>
        <taxon>Pseudomonadota</taxon>
        <taxon>Betaproteobacteria</taxon>
        <taxon>Neisseriales</taxon>
        <taxon>Neisseriaceae</taxon>
        <taxon>Aquella</taxon>
    </lineage>
</organism>
<dbReference type="SMART" id="SM00881">
    <property type="entry name" value="CoA_binding"/>
    <property type="match status" value="1"/>
</dbReference>
<reference evidence="3" key="1">
    <citation type="submission" date="2017-11" db="EMBL/GenBank/DDBJ databases">
        <authorList>
            <person name="Chan K.G."/>
            <person name="Lee L.S."/>
        </authorList>
    </citation>
    <scope>NUCLEOTIDE SEQUENCE [LARGE SCALE GENOMIC DNA]</scope>
    <source>
        <strain evidence="3">DSM 100970</strain>
    </source>
</reference>
<keyword evidence="3" id="KW-1185">Reference proteome</keyword>
<dbReference type="PANTHER" id="PTHR33303">
    <property type="entry name" value="CYTOPLASMIC PROTEIN-RELATED"/>
    <property type="match status" value="1"/>
</dbReference>
<dbReference type="OrthoDB" id="9807426at2"/>
<evidence type="ECO:0000313" key="3">
    <source>
        <dbReference type="Proteomes" id="UP000236655"/>
    </source>
</evidence>
<dbReference type="PANTHER" id="PTHR33303:SF2">
    <property type="entry name" value="COA-BINDING DOMAIN-CONTAINING PROTEIN"/>
    <property type="match status" value="1"/>
</dbReference>
<evidence type="ECO:0000313" key="2">
    <source>
        <dbReference type="EMBL" id="AUR52303.1"/>
    </source>
</evidence>
<gene>
    <name evidence="2" type="ORF">CUN60_08340</name>
</gene>
<dbReference type="Proteomes" id="UP000236655">
    <property type="component" value="Chromosome"/>
</dbReference>
<dbReference type="InterPro" id="IPR036291">
    <property type="entry name" value="NAD(P)-bd_dom_sf"/>
</dbReference>
<evidence type="ECO:0000259" key="1">
    <source>
        <dbReference type="SMART" id="SM00881"/>
    </source>
</evidence>